<reference evidence="1" key="1">
    <citation type="submission" date="2011-11" db="EMBL/GenBank/DDBJ databases">
        <title>Decoding the brain transcriptome of the Eastern honeybee (Apis cerana) based on pyrosequencing.</title>
        <authorList>
            <person name="Sun L."/>
            <person name="Zheng H."/>
            <person name="Wang Y."/>
            <person name="Xie X."/>
            <person name="Zhu Y."/>
            <person name="Gu W."/>
            <person name="Wang S."/>
        </authorList>
    </citation>
    <scope>NUCLEOTIDE SEQUENCE</scope>
    <source>
        <tissue evidence="1">Brain</tissue>
    </source>
</reference>
<dbReference type="AlphaFoldDB" id="V9ILA8"/>
<protein>
    <submittedName>
        <fullName evidence="1">E3 ubiquitin-protein ligase HERC2</fullName>
    </submittedName>
</protein>
<accession>V9ILA8</accession>
<sequence>MIRTIHQTKWNLIRIRQQQNRSYKEVCAPAQEKCRFLLHEVRSATSYEIKGLHDLKLLYTVAKFRKTVKTIIRDIRKNRDSLSKPEDILNASIQNAKMKNKSDEDVSITMIMTTTTTTTTMASTPVMATIASTMMTSIMTTTISTMTTMTMTLTTTTSTPTPTPTTTLTMSTPMQTLTPISIPIQNSIQKEMNGKHSSISPKLENLSGNKKTFAKITEKMKQKTLNIDSSELMVNIINFVITEDSGDVETLRRAMYCQMQRAKLREQGIVMMQQLLQKDYLITSVKYSLLNGWLGFSHENKSLANGIMHCLENIQSVTPYQKSKIILAEAEIISWAVQALRAYVIQAEIPSKPKISDKSSLNQGTYTWLRKLPRARFLLTILGMLSNYQHANEIGLLINSGCVSSILTLLRQIGPSISTEPGVDTEMNIDDKTKRYTGECHIRR</sequence>
<organism evidence="1">
    <name type="scientific">Apis cerana</name>
    <name type="common">Indian honeybee</name>
    <dbReference type="NCBI Taxonomy" id="7461"/>
    <lineage>
        <taxon>Eukaryota</taxon>
        <taxon>Metazoa</taxon>
        <taxon>Ecdysozoa</taxon>
        <taxon>Arthropoda</taxon>
        <taxon>Hexapoda</taxon>
        <taxon>Insecta</taxon>
        <taxon>Pterygota</taxon>
        <taxon>Neoptera</taxon>
        <taxon>Endopterygota</taxon>
        <taxon>Hymenoptera</taxon>
        <taxon>Apocrita</taxon>
        <taxon>Aculeata</taxon>
        <taxon>Apoidea</taxon>
        <taxon>Anthophila</taxon>
        <taxon>Apidae</taxon>
        <taxon>Apis</taxon>
    </lineage>
</organism>
<proteinExistence type="evidence at transcript level"/>
<dbReference type="EMBL" id="JR053068">
    <property type="protein sequence ID" value="AEY61850.1"/>
    <property type="molecule type" value="mRNA"/>
</dbReference>
<gene>
    <name evidence="1" type="ORF">ACCB14289</name>
</gene>
<name>V9ILA8_APICE</name>
<evidence type="ECO:0000313" key="1">
    <source>
        <dbReference type="EMBL" id="AEY61850.1"/>
    </source>
</evidence>